<dbReference type="InterPro" id="IPR000436">
    <property type="entry name" value="Sushi_SCR_CCP_dom"/>
</dbReference>
<dbReference type="CDD" id="cd00190">
    <property type="entry name" value="Tryp_SPc"/>
    <property type="match status" value="1"/>
</dbReference>
<dbReference type="SMART" id="SM00032">
    <property type="entry name" value="CCP"/>
    <property type="match status" value="2"/>
</dbReference>
<evidence type="ECO:0000256" key="2">
    <source>
        <dbReference type="ARBA" id="ARBA00009939"/>
    </source>
</evidence>
<evidence type="ECO:0000256" key="3">
    <source>
        <dbReference type="ARBA" id="ARBA00022692"/>
    </source>
</evidence>
<keyword evidence="7 9" id="KW-1015">Disulfide bond</keyword>
<dbReference type="Pfam" id="PF00089">
    <property type="entry name" value="Trypsin"/>
    <property type="match status" value="1"/>
</dbReference>
<comment type="subcellular location">
    <subcellularLocation>
        <location evidence="1">Membrane</location>
        <topology evidence="1">Single-pass membrane protein</topology>
    </subcellularLocation>
</comment>
<dbReference type="InterPro" id="IPR035976">
    <property type="entry name" value="Sushi/SCR/CCP_sf"/>
</dbReference>
<dbReference type="Proteomes" id="UP000250275">
    <property type="component" value="Unassembled WGS sequence"/>
</dbReference>
<dbReference type="InterPro" id="IPR001254">
    <property type="entry name" value="Trypsin_dom"/>
</dbReference>
<feature type="domain" description="Sushi" evidence="12">
    <location>
        <begin position="238"/>
        <end position="286"/>
    </location>
</feature>
<dbReference type="EMBL" id="KQ765323">
    <property type="protein sequence ID" value="OAD53988.1"/>
    <property type="molecule type" value="Genomic_DNA"/>
</dbReference>
<dbReference type="PROSITE" id="PS50068">
    <property type="entry name" value="LDLRA_2"/>
    <property type="match status" value="4"/>
</dbReference>
<dbReference type="Pfam" id="PF00084">
    <property type="entry name" value="Sushi"/>
    <property type="match status" value="2"/>
</dbReference>
<dbReference type="InterPro" id="IPR023415">
    <property type="entry name" value="LDLR_class-A_CS"/>
</dbReference>
<keyword evidence="3" id="KW-0812">Transmembrane</keyword>
<dbReference type="InterPro" id="IPR002172">
    <property type="entry name" value="LDrepeatLR_classA_rpt"/>
</dbReference>
<dbReference type="Pfam" id="PF00057">
    <property type="entry name" value="Ldl_recept_a"/>
    <property type="match status" value="4"/>
</dbReference>
<dbReference type="InterPro" id="IPR009003">
    <property type="entry name" value="Peptidase_S1_PA"/>
</dbReference>
<dbReference type="OrthoDB" id="2019384at2759"/>
<feature type="disulfide bond" evidence="9">
    <location>
        <begin position="98"/>
        <end position="110"/>
    </location>
</feature>
<dbReference type="GO" id="GO:0006508">
    <property type="term" value="P:proteolysis"/>
    <property type="evidence" value="ECO:0007669"/>
    <property type="project" value="InterPro"/>
</dbReference>
<protein>
    <submittedName>
        <fullName evidence="13">Limulus clotting factor C</fullName>
    </submittedName>
</protein>
<evidence type="ECO:0000256" key="5">
    <source>
        <dbReference type="ARBA" id="ARBA00022989"/>
    </source>
</evidence>
<keyword evidence="4" id="KW-0677">Repeat</keyword>
<dbReference type="InterPro" id="IPR036055">
    <property type="entry name" value="LDL_receptor-like_sf"/>
</dbReference>
<dbReference type="PANTHER" id="PTHR24252:SF7">
    <property type="entry name" value="HYALIN"/>
    <property type="match status" value="1"/>
</dbReference>
<evidence type="ECO:0000256" key="1">
    <source>
        <dbReference type="ARBA" id="ARBA00004167"/>
    </source>
</evidence>
<keyword evidence="5" id="KW-1133">Transmembrane helix</keyword>
<evidence type="ECO:0000256" key="4">
    <source>
        <dbReference type="ARBA" id="ARBA00022737"/>
    </source>
</evidence>
<keyword evidence="8" id="KW-0325">Glycoprotein</keyword>
<dbReference type="PROSITE" id="PS50240">
    <property type="entry name" value="TRYPSIN_DOM"/>
    <property type="match status" value="1"/>
</dbReference>
<proteinExistence type="inferred from homology"/>
<feature type="disulfide bond" evidence="9">
    <location>
        <begin position="51"/>
        <end position="63"/>
    </location>
</feature>
<reference evidence="13 15" key="1">
    <citation type="submission" date="2015-07" db="EMBL/GenBank/DDBJ databases">
        <title>The genome of Eufriesea mexicana.</title>
        <authorList>
            <person name="Pan H."/>
            <person name="Kapheim K."/>
        </authorList>
    </citation>
    <scope>NUCLEOTIDE SEQUENCE [LARGE SCALE GENOMIC DNA]</scope>
    <source>
        <strain evidence="13">0111107269</strain>
        <tissue evidence="13">Whole body</tissue>
    </source>
</reference>
<feature type="non-terminal residue" evidence="13">
    <location>
        <position position="618"/>
    </location>
</feature>
<dbReference type="AlphaFoldDB" id="A0A310SF19"/>
<evidence type="ECO:0000313" key="13">
    <source>
        <dbReference type="EMBL" id="OAD53988.1"/>
    </source>
</evidence>
<dbReference type="SUPFAM" id="SSF57535">
    <property type="entry name" value="Complement control module/SCR domain"/>
    <property type="match status" value="1"/>
</dbReference>
<evidence type="ECO:0000256" key="7">
    <source>
        <dbReference type="ARBA" id="ARBA00023157"/>
    </source>
</evidence>
<gene>
    <name evidence="14" type="ORF">WN48_06927</name>
    <name evidence="13" type="ORF">WN48_08502</name>
</gene>
<dbReference type="InterPro" id="IPR043504">
    <property type="entry name" value="Peptidase_S1_PA_chymotrypsin"/>
</dbReference>
<feature type="disulfide bond" evidence="9">
    <location>
        <begin position="8"/>
        <end position="20"/>
    </location>
</feature>
<evidence type="ECO:0000259" key="12">
    <source>
        <dbReference type="PROSITE" id="PS50923"/>
    </source>
</evidence>
<dbReference type="SMART" id="SM00020">
    <property type="entry name" value="Tryp_SPc"/>
    <property type="match status" value="1"/>
</dbReference>
<keyword evidence="15" id="KW-1185">Reference proteome</keyword>
<comment type="caution">
    <text evidence="10">Lacks conserved residue(s) required for the propagation of feature annotation.</text>
</comment>
<dbReference type="Gene3D" id="2.40.10.10">
    <property type="entry name" value="Trypsin-like serine proteases"/>
    <property type="match status" value="3"/>
</dbReference>
<feature type="disulfide bond" evidence="9">
    <location>
        <begin position="58"/>
        <end position="76"/>
    </location>
</feature>
<organism evidence="13 15">
    <name type="scientific">Eufriesea mexicana</name>
    <dbReference type="NCBI Taxonomy" id="516756"/>
    <lineage>
        <taxon>Eukaryota</taxon>
        <taxon>Metazoa</taxon>
        <taxon>Ecdysozoa</taxon>
        <taxon>Arthropoda</taxon>
        <taxon>Hexapoda</taxon>
        <taxon>Insecta</taxon>
        <taxon>Pterygota</taxon>
        <taxon>Neoptera</taxon>
        <taxon>Endopterygota</taxon>
        <taxon>Hymenoptera</taxon>
        <taxon>Apocrita</taxon>
        <taxon>Aculeata</taxon>
        <taxon>Apoidea</taxon>
        <taxon>Anthophila</taxon>
        <taxon>Apidae</taxon>
        <taxon>Eufriesea</taxon>
    </lineage>
</organism>
<feature type="non-terminal residue" evidence="13">
    <location>
        <position position="1"/>
    </location>
</feature>
<evidence type="ECO:0000256" key="9">
    <source>
        <dbReference type="PROSITE-ProRule" id="PRU00124"/>
    </source>
</evidence>
<keyword evidence="6" id="KW-0472">Membrane</keyword>
<feature type="disulfide bond" evidence="9">
    <location>
        <begin position="139"/>
        <end position="151"/>
    </location>
</feature>
<evidence type="ECO:0000256" key="10">
    <source>
        <dbReference type="PROSITE-ProRule" id="PRU00302"/>
    </source>
</evidence>
<dbReference type="InterPro" id="IPR018114">
    <property type="entry name" value="TRYPSIN_HIS"/>
</dbReference>
<evidence type="ECO:0000313" key="14">
    <source>
        <dbReference type="EMBL" id="OAD62273.1"/>
    </source>
</evidence>
<dbReference type="CDD" id="cd00033">
    <property type="entry name" value="CCP"/>
    <property type="match status" value="2"/>
</dbReference>
<dbReference type="EMBL" id="KQ759877">
    <property type="protein sequence ID" value="OAD62273.1"/>
    <property type="molecule type" value="Genomic_DNA"/>
</dbReference>
<accession>A0A310SF19</accession>
<dbReference type="PROSITE" id="PS50923">
    <property type="entry name" value="SUSHI"/>
    <property type="match status" value="1"/>
</dbReference>
<evidence type="ECO:0000313" key="15">
    <source>
        <dbReference type="Proteomes" id="UP000250275"/>
    </source>
</evidence>
<dbReference type="GO" id="GO:0004252">
    <property type="term" value="F:serine-type endopeptidase activity"/>
    <property type="evidence" value="ECO:0007669"/>
    <property type="project" value="InterPro"/>
</dbReference>
<dbReference type="PANTHER" id="PTHR24252">
    <property type="entry name" value="ACROSIN-RELATED"/>
    <property type="match status" value="1"/>
</dbReference>
<feature type="disulfide bond" evidence="9">
    <location>
        <begin position="146"/>
        <end position="164"/>
    </location>
</feature>
<dbReference type="PRINTS" id="PR00261">
    <property type="entry name" value="LDLRECEPTOR"/>
</dbReference>
<keyword evidence="10" id="KW-0768">Sushi</keyword>
<evidence type="ECO:0000256" key="8">
    <source>
        <dbReference type="ARBA" id="ARBA00023180"/>
    </source>
</evidence>
<feature type="disulfide bond" evidence="9">
    <location>
        <begin position="105"/>
        <end position="123"/>
    </location>
</feature>
<dbReference type="SUPFAM" id="SSF57424">
    <property type="entry name" value="LDL receptor-like module"/>
    <property type="match status" value="4"/>
</dbReference>
<evidence type="ECO:0000259" key="11">
    <source>
        <dbReference type="PROSITE" id="PS50240"/>
    </source>
</evidence>
<sequence length="618" mass="67843">IEHGYAQCSIEKFQCKNGQCIASELLCDGRADCRDMSDETFTECSKPEITCPDYAFRCSYGACVDGDATCNGIKDCIDNSDETLSRCTGTLYNATTLCAKNQFKCNNGQCIAESGLCDGIADCTDYSDETFNQCGSLICPQLFFRCHYGACIDGDLKCNGVKNCADGSDEDPKLCRDIASTSDTDTSFFTTTTTTRTPPIITTISAPTSCVVPQQPKNGYWKLHKSLCCTEQYGQPCEHCDVLQGIQLPPGAYLVYKCNPGYRLSGSSDVFCSRSGKWSRIPVCTEIRCEGLESVSTLAECTYENGYISCINSVPPQTRAILSCRPSYNRDTTLFSRSEVTCNKNGTWEPVPMQCIPVCGVQRPDTTPLIVHGTQPKISEFPWHATLYRANNATAPKEFICGATIIHESLLVTAAHCVYDDNTKQLSDPSLYYVKNMYMVCTYFGFEGNYAGDIAILEITEPFTFSSVLVPICLDINNRIILDSGSYGKVAGFGRTALGSSSYILQSITVPYVPFNQCKSSSTVYETEKYITDDKFCAGYTNGSSVCDGDSGGGLVFYKYGLWYLKGIVSVSLGTKNVGGVRICDSYSYSLYTRVSNHLSWIQDIIFKFKAQKPISSC</sequence>
<feature type="domain" description="Peptidase S1" evidence="11">
    <location>
        <begin position="370"/>
        <end position="607"/>
    </location>
</feature>
<name>A0A310SF19_9HYME</name>
<dbReference type="SUPFAM" id="SSF50494">
    <property type="entry name" value="Trypsin-like serine proteases"/>
    <property type="match status" value="1"/>
</dbReference>
<dbReference type="CDD" id="cd00112">
    <property type="entry name" value="LDLa"/>
    <property type="match status" value="4"/>
</dbReference>
<dbReference type="Gene3D" id="2.10.70.10">
    <property type="entry name" value="Complement Module, domain 1"/>
    <property type="match status" value="2"/>
</dbReference>
<dbReference type="SMART" id="SM00192">
    <property type="entry name" value="LDLa"/>
    <property type="match status" value="4"/>
</dbReference>
<feature type="disulfide bond" evidence="9">
    <location>
        <begin position="15"/>
        <end position="33"/>
    </location>
</feature>
<dbReference type="GO" id="GO:0016020">
    <property type="term" value="C:membrane"/>
    <property type="evidence" value="ECO:0007669"/>
    <property type="project" value="UniProtKB-SubCell"/>
</dbReference>
<dbReference type="Gene3D" id="4.10.400.10">
    <property type="entry name" value="Low-density Lipoprotein Receptor"/>
    <property type="match status" value="4"/>
</dbReference>
<dbReference type="FunFam" id="4.10.400.10:FF:000024">
    <property type="entry name" value="Low-density lipoprotein RecePtor related"/>
    <property type="match status" value="1"/>
</dbReference>
<comment type="similarity">
    <text evidence="2">Belongs to the LDLR family.</text>
</comment>
<dbReference type="PROSITE" id="PS01209">
    <property type="entry name" value="LDLRA_1"/>
    <property type="match status" value="3"/>
</dbReference>
<evidence type="ECO:0000256" key="6">
    <source>
        <dbReference type="ARBA" id="ARBA00023136"/>
    </source>
</evidence>
<dbReference type="PROSITE" id="PS00134">
    <property type="entry name" value="TRYPSIN_HIS"/>
    <property type="match status" value="1"/>
</dbReference>